<protein>
    <submittedName>
        <fullName evidence="6">Serine protease</fullName>
    </submittedName>
</protein>
<evidence type="ECO:0000259" key="5">
    <source>
        <dbReference type="PROSITE" id="PS50106"/>
    </source>
</evidence>
<dbReference type="Proteomes" id="UP000305887">
    <property type="component" value="Unassembled WGS sequence"/>
</dbReference>
<dbReference type="PROSITE" id="PS50106">
    <property type="entry name" value="PDZ"/>
    <property type="match status" value="1"/>
</dbReference>
<dbReference type="SUPFAM" id="SSF50156">
    <property type="entry name" value="PDZ domain-like"/>
    <property type="match status" value="1"/>
</dbReference>
<dbReference type="AlphaFoldDB" id="A0A5C4N454"/>
<dbReference type="SMART" id="SM00228">
    <property type="entry name" value="PDZ"/>
    <property type="match status" value="1"/>
</dbReference>
<dbReference type="OrthoDB" id="9792183at2"/>
<evidence type="ECO:0000313" key="7">
    <source>
        <dbReference type="Proteomes" id="UP000305887"/>
    </source>
</evidence>
<feature type="domain" description="PDZ" evidence="5">
    <location>
        <begin position="189"/>
        <end position="274"/>
    </location>
</feature>
<dbReference type="SUPFAM" id="SSF50494">
    <property type="entry name" value="Trypsin-like serine proteases"/>
    <property type="match status" value="1"/>
</dbReference>
<dbReference type="InterPro" id="IPR043504">
    <property type="entry name" value="Peptidase_S1_PA_chymotrypsin"/>
</dbReference>
<gene>
    <name evidence="6" type="ORF">FHG66_01855</name>
</gene>
<dbReference type="PANTHER" id="PTHR22939">
    <property type="entry name" value="SERINE PROTEASE FAMILY S1C HTRA-RELATED"/>
    <property type="match status" value="1"/>
</dbReference>
<dbReference type="RefSeq" id="WP_139074995.1">
    <property type="nucleotide sequence ID" value="NZ_VDFU01000002.1"/>
</dbReference>
<dbReference type="GO" id="GO:0006515">
    <property type="term" value="P:protein quality control for misfolded or incompletely synthesized proteins"/>
    <property type="evidence" value="ECO:0007669"/>
    <property type="project" value="TreeGrafter"/>
</dbReference>
<reference evidence="6 7" key="1">
    <citation type="submission" date="2019-06" db="EMBL/GenBank/DDBJ databases">
        <title>YIM 131921 draft genome.</title>
        <authorList>
            <person name="Jiang L."/>
        </authorList>
    </citation>
    <scope>NUCLEOTIDE SEQUENCE [LARGE SCALE GENOMIC DNA]</scope>
    <source>
        <strain evidence="6 7">YIM 131921</strain>
    </source>
</reference>
<dbReference type="EMBL" id="VDFU01000002">
    <property type="protein sequence ID" value="TNC52311.1"/>
    <property type="molecule type" value="Genomic_DNA"/>
</dbReference>
<dbReference type="Gene3D" id="2.30.42.10">
    <property type="match status" value="1"/>
</dbReference>
<dbReference type="PRINTS" id="PR00834">
    <property type="entry name" value="PROTEASES2C"/>
</dbReference>
<dbReference type="InterPro" id="IPR001940">
    <property type="entry name" value="Peptidase_S1C"/>
</dbReference>
<proteinExistence type="inferred from homology"/>
<dbReference type="InterPro" id="IPR009003">
    <property type="entry name" value="Peptidase_S1_PA"/>
</dbReference>
<organism evidence="6 7">
    <name type="scientific">Rubellimicrobium rubrum</name>
    <dbReference type="NCBI Taxonomy" id="2585369"/>
    <lineage>
        <taxon>Bacteria</taxon>
        <taxon>Pseudomonadati</taxon>
        <taxon>Pseudomonadota</taxon>
        <taxon>Alphaproteobacteria</taxon>
        <taxon>Rhodobacterales</taxon>
        <taxon>Roseobacteraceae</taxon>
        <taxon>Rubellimicrobium</taxon>
    </lineage>
</organism>
<keyword evidence="7" id="KW-1185">Reference proteome</keyword>
<dbReference type="GO" id="GO:0042597">
    <property type="term" value="C:periplasmic space"/>
    <property type="evidence" value="ECO:0007669"/>
    <property type="project" value="TreeGrafter"/>
</dbReference>
<dbReference type="PANTHER" id="PTHR22939:SF129">
    <property type="entry name" value="SERINE PROTEASE HTRA2, MITOCHONDRIAL"/>
    <property type="match status" value="1"/>
</dbReference>
<keyword evidence="4" id="KW-0720">Serine protease</keyword>
<accession>A0A5C4N454</accession>
<dbReference type="Pfam" id="PF13365">
    <property type="entry name" value="Trypsin_2"/>
    <property type="match status" value="1"/>
</dbReference>
<evidence type="ECO:0000313" key="6">
    <source>
        <dbReference type="EMBL" id="TNC52311.1"/>
    </source>
</evidence>
<evidence type="ECO:0000256" key="1">
    <source>
        <dbReference type="ARBA" id="ARBA00010541"/>
    </source>
</evidence>
<evidence type="ECO:0000256" key="3">
    <source>
        <dbReference type="ARBA" id="ARBA00022801"/>
    </source>
</evidence>
<comment type="similarity">
    <text evidence="1">Belongs to the peptidase S1C family.</text>
</comment>
<dbReference type="GO" id="GO:0004252">
    <property type="term" value="F:serine-type endopeptidase activity"/>
    <property type="evidence" value="ECO:0007669"/>
    <property type="project" value="InterPro"/>
</dbReference>
<keyword evidence="2 6" id="KW-0645">Protease</keyword>
<dbReference type="Gene3D" id="2.40.10.10">
    <property type="entry name" value="Trypsin-like serine proteases"/>
    <property type="match status" value="2"/>
</dbReference>
<keyword evidence="3" id="KW-0378">Hydrolase</keyword>
<dbReference type="InterPro" id="IPR036034">
    <property type="entry name" value="PDZ_sf"/>
</dbReference>
<evidence type="ECO:0000256" key="2">
    <source>
        <dbReference type="ARBA" id="ARBA00022670"/>
    </source>
</evidence>
<comment type="caution">
    <text evidence="6">The sequence shown here is derived from an EMBL/GenBank/DDBJ whole genome shotgun (WGS) entry which is preliminary data.</text>
</comment>
<evidence type="ECO:0000256" key="4">
    <source>
        <dbReference type="ARBA" id="ARBA00022825"/>
    </source>
</evidence>
<dbReference type="InterPro" id="IPR001478">
    <property type="entry name" value="PDZ"/>
</dbReference>
<dbReference type="Pfam" id="PF13180">
    <property type="entry name" value="PDZ_2"/>
    <property type="match status" value="1"/>
</dbReference>
<name>A0A5C4N454_9RHOB</name>
<sequence length="289" mass="29605">MADLSELSRSIASLTARVAPSVVGILGARSWSSGFVWRDGLVVTADEALDAEGEVTVILPDGARLSATVAGRDPSTDVALLRVEGPLPPPVPLNDQVPALGELALAVGHGGEGPVAALGIVGSVGPAWRSLRGGRIDARIGLDLRLPRAAEGGLAITAEGHPIGMVVLGPRRSTLVIPATTIARVASRLAQHGRIGRGYLGLGLQPVRLEGSDEQGVIVVSVDADGPGRHAGVLQGDVIARWNGEVLRGMRSVMARLGPDSVGQTVDLGLLRGGQPLNLAFTIGEHPSS</sequence>